<evidence type="ECO:0000256" key="1">
    <source>
        <dbReference type="SAM" id="MobiDB-lite"/>
    </source>
</evidence>
<organism evidence="2">
    <name type="scientific">Timema cristinae</name>
    <name type="common">Walking stick</name>
    <dbReference type="NCBI Taxonomy" id="61476"/>
    <lineage>
        <taxon>Eukaryota</taxon>
        <taxon>Metazoa</taxon>
        <taxon>Ecdysozoa</taxon>
        <taxon>Arthropoda</taxon>
        <taxon>Hexapoda</taxon>
        <taxon>Insecta</taxon>
        <taxon>Pterygota</taxon>
        <taxon>Neoptera</taxon>
        <taxon>Polyneoptera</taxon>
        <taxon>Phasmatodea</taxon>
        <taxon>Timematodea</taxon>
        <taxon>Timematoidea</taxon>
        <taxon>Timematidae</taxon>
        <taxon>Timema</taxon>
    </lineage>
</organism>
<sequence length="32" mass="3739">MPVKQEKDNSRSPSMKGKSPTMFRWWVEGGAW</sequence>
<proteinExistence type="predicted"/>
<name>A0A7R9DRV7_TIMCR</name>
<dbReference type="AlphaFoldDB" id="A0A7R9DRV7"/>
<accession>A0A7R9DRV7</accession>
<protein>
    <submittedName>
        <fullName evidence="2">Uncharacterized protein</fullName>
    </submittedName>
</protein>
<evidence type="ECO:0000313" key="2">
    <source>
        <dbReference type="EMBL" id="CAD7418444.1"/>
    </source>
</evidence>
<dbReference type="EMBL" id="OC337456">
    <property type="protein sequence ID" value="CAD7418444.1"/>
    <property type="molecule type" value="Genomic_DNA"/>
</dbReference>
<gene>
    <name evidence="2" type="ORF">TCEB3V08_LOCUS13347</name>
</gene>
<reference evidence="2" key="1">
    <citation type="submission" date="2020-11" db="EMBL/GenBank/DDBJ databases">
        <authorList>
            <person name="Tran Van P."/>
        </authorList>
    </citation>
    <scope>NUCLEOTIDE SEQUENCE</scope>
</reference>
<feature type="region of interest" description="Disordered" evidence="1">
    <location>
        <begin position="1"/>
        <end position="20"/>
    </location>
</feature>
<feature type="compositionally biased region" description="Basic and acidic residues" evidence="1">
    <location>
        <begin position="1"/>
        <end position="10"/>
    </location>
</feature>